<evidence type="ECO:0000259" key="10">
    <source>
        <dbReference type="Pfam" id="PF00171"/>
    </source>
</evidence>
<dbReference type="EMBL" id="DTLI01000140">
    <property type="protein sequence ID" value="HHS52363.1"/>
    <property type="molecule type" value="Genomic_DNA"/>
</dbReference>
<dbReference type="GO" id="GO:0004657">
    <property type="term" value="F:proline dehydrogenase activity"/>
    <property type="evidence" value="ECO:0007669"/>
    <property type="project" value="UniProtKB-ARBA"/>
</dbReference>
<dbReference type="GO" id="GO:0010133">
    <property type="term" value="P:L-proline catabolic process to L-glutamate"/>
    <property type="evidence" value="ECO:0007669"/>
    <property type="project" value="TreeGrafter"/>
</dbReference>
<dbReference type="CDD" id="cd07124">
    <property type="entry name" value="ALDH_PutA-P5CDH-RocA"/>
    <property type="match status" value="1"/>
</dbReference>
<dbReference type="PANTHER" id="PTHR42862:SF1">
    <property type="entry name" value="DELTA-1-PYRROLINE-5-CARBOXYLATE DEHYDROGENASE 2, ISOFORM A-RELATED"/>
    <property type="match status" value="1"/>
</dbReference>
<dbReference type="EC" id="1.2.1.88" evidence="2"/>
<dbReference type="InterPro" id="IPR029510">
    <property type="entry name" value="Ald_DH_CS_GLU"/>
</dbReference>
<dbReference type="InterPro" id="IPR016163">
    <property type="entry name" value="Ald_DH_C"/>
</dbReference>
<gene>
    <name evidence="11" type="primary">pruA</name>
    <name evidence="11" type="ORF">ENW73_05795</name>
</gene>
<comment type="similarity">
    <text evidence="7">Belongs to the aldehyde dehydrogenase family. RocA subfamily.</text>
</comment>
<name>A0A7C6EGC5_UNCW3</name>
<dbReference type="Pfam" id="PF00171">
    <property type="entry name" value="Aldedh"/>
    <property type="match status" value="1"/>
</dbReference>
<dbReference type="PANTHER" id="PTHR42862">
    <property type="entry name" value="DELTA-1-PYRROLINE-5-CARBOXYLATE DEHYDROGENASE 1, ISOFORM A-RELATED"/>
    <property type="match status" value="1"/>
</dbReference>
<comment type="pathway">
    <text evidence="1">Amino-acid degradation; L-proline degradation into L-glutamate; L-glutamate from L-proline: step 2/2.</text>
</comment>
<evidence type="ECO:0000256" key="9">
    <source>
        <dbReference type="RuleBase" id="RU003345"/>
    </source>
</evidence>
<dbReference type="InterPro" id="IPR050485">
    <property type="entry name" value="Proline_metab_enzyme"/>
</dbReference>
<dbReference type="Gene3D" id="3.40.605.10">
    <property type="entry name" value="Aldehyde Dehydrogenase, Chain A, domain 1"/>
    <property type="match status" value="1"/>
</dbReference>
<dbReference type="GO" id="GO:0003842">
    <property type="term" value="F:L-glutamate gamma-semialdehyde dehydrogenase activity"/>
    <property type="evidence" value="ECO:0007669"/>
    <property type="project" value="UniProtKB-EC"/>
</dbReference>
<reference evidence="11" key="1">
    <citation type="journal article" date="2020" name="mSystems">
        <title>Genome- and Community-Level Interaction Insights into Carbon Utilization and Element Cycling Functions of Hydrothermarchaeota in Hydrothermal Sediment.</title>
        <authorList>
            <person name="Zhou Z."/>
            <person name="Liu Y."/>
            <person name="Xu W."/>
            <person name="Pan J."/>
            <person name="Luo Z.H."/>
            <person name="Li M."/>
        </authorList>
    </citation>
    <scope>NUCLEOTIDE SEQUENCE [LARGE SCALE GENOMIC DNA]</scope>
    <source>
        <strain evidence="11">SpSt-876</strain>
    </source>
</reference>
<dbReference type="InterPro" id="IPR015590">
    <property type="entry name" value="Aldehyde_DH_dom"/>
</dbReference>
<dbReference type="InterPro" id="IPR016160">
    <property type="entry name" value="Ald_DH_CS_CYS"/>
</dbReference>
<sequence length="515" mass="56535">MLPEFKNENYIDFAKEDNREKMKEALDKVQSEFGREYDLIIDGERIKAKDKFQSYNPSEKDEVIGIFQKATEKEGEKAIQSALNRFETWRFVPATERAAILLRAANIMRQKRLEMDALMVYEVGKNWIEADADTAEAIDFLEFYAREAIRYAQPQPLTSYPGELNELEYIPLGVGIVIPPWNFPCAIMVGMTSAALVTGNTVVLKPSSDSPTIAYKFMEILEQAGMPPGVVNFVTGPGGGVGNYLVGHPKTRFISFTGSKAVGLGIVELAAKTQPGQIWIKRVIAEMGGKDAIIVDSEADLNDACAGVIASAFGFQGQKCSACSRLILDALVYDSFLPMITEKAKALKVGPTKDYNNFLGPVINEKAWASILNYIEIGKKEGRLLCGGDKAPGNGYFIQPTIIADVSPDARIAQEEIFGPVLAVIKAKDFDDALKIANNTEYGLTGSVYTKNREKIAKAKRLFHCGNLYFNRKCTGALVGVHPFGGFNMSGTDSKAGGRDYLSLFLQAKAMSEKL</sequence>
<protein>
    <recommendedName>
        <fullName evidence="5">L-glutamate gamma-semialdehyde dehydrogenase</fullName>
        <ecNumber evidence="2">1.2.1.88</ecNumber>
    </recommendedName>
    <alternativeName>
        <fullName evidence="5">L-glutamate gamma-semialdehyde dehydrogenase</fullName>
    </alternativeName>
</protein>
<dbReference type="GO" id="GO:0009898">
    <property type="term" value="C:cytoplasmic side of plasma membrane"/>
    <property type="evidence" value="ECO:0007669"/>
    <property type="project" value="TreeGrafter"/>
</dbReference>
<dbReference type="InterPro" id="IPR005932">
    <property type="entry name" value="RocA"/>
</dbReference>
<proteinExistence type="inferred from homology"/>
<dbReference type="SUPFAM" id="SSF53720">
    <property type="entry name" value="ALDH-like"/>
    <property type="match status" value="1"/>
</dbReference>
<keyword evidence="4" id="KW-0520">NAD</keyword>
<evidence type="ECO:0000256" key="4">
    <source>
        <dbReference type="ARBA" id="ARBA00023027"/>
    </source>
</evidence>
<keyword evidence="3 9" id="KW-0560">Oxidoreductase</keyword>
<accession>A0A7C6EGC5</accession>
<evidence type="ECO:0000256" key="6">
    <source>
        <dbReference type="ARBA" id="ARBA00048142"/>
    </source>
</evidence>
<comment type="caution">
    <text evidence="11">The sequence shown here is derived from an EMBL/GenBank/DDBJ whole genome shotgun (WGS) entry which is preliminary data.</text>
</comment>
<comment type="catalytic activity">
    <reaction evidence="6">
        <text>L-glutamate 5-semialdehyde + NAD(+) + H2O = L-glutamate + NADH + 2 H(+)</text>
        <dbReference type="Rhea" id="RHEA:30235"/>
        <dbReference type="ChEBI" id="CHEBI:15377"/>
        <dbReference type="ChEBI" id="CHEBI:15378"/>
        <dbReference type="ChEBI" id="CHEBI:29985"/>
        <dbReference type="ChEBI" id="CHEBI:57540"/>
        <dbReference type="ChEBI" id="CHEBI:57945"/>
        <dbReference type="ChEBI" id="CHEBI:58066"/>
        <dbReference type="EC" id="1.2.1.88"/>
    </reaction>
</comment>
<evidence type="ECO:0000256" key="3">
    <source>
        <dbReference type="ARBA" id="ARBA00023002"/>
    </source>
</evidence>
<dbReference type="AlphaFoldDB" id="A0A7C6EGC5"/>
<evidence type="ECO:0000256" key="7">
    <source>
        <dbReference type="ARBA" id="ARBA00061617"/>
    </source>
</evidence>
<dbReference type="PROSITE" id="PS00070">
    <property type="entry name" value="ALDEHYDE_DEHYDR_CYS"/>
    <property type="match status" value="1"/>
</dbReference>
<dbReference type="Gene3D" id="3.40.309.10">
    <property type="entry name" value="Aldehyde Dehydrogenase, Chain A, domain 2"/>
    <property type="match status" value="1"/>
</dbReference>
<feature type="domain" description="Aldehyde dehydrogenase" evidence="10">
    <location>
        <begin position="49"/>
        <end position="510"/>
    </location>
</feature>
<evidence type="ECO:0000313" key="11">
    <source>
        <dbReference type="EMBL" id="HHS52363.1"/>
    </source>
</evidence>
<dbReference type="FunFam" id="3.40.605.10:FF:000045">
    <property type="entry name" value="1-pyrroline-5-carboxylate dehydrogenase 1"/>
    <property type="match status" value="1"/>
</dbReference>
<evidence type="ECO:0000256" key="5">
    <source>
        <dbReference type="ARBA" id="ARBA00032259"/>
    </source>
</evidence>
<organism evidence="11">
    <name type="scientific">candidate division WOR-3 bacterium</name>
    <dbReference type="NCBI Taxonomy" id="2052148"/>
    <lineage>
        <taxon>Bacteria</taxon>
        <taxon>Bacteria division WOR-3</taxon>
    </lineage>
</organism>
<dbReference type="NCBIfam" id="TIGR01237">
    <property type="entry name" value="D1pyr5carbox2"/>
    <property type="match status" value="1"/>
</dbReference>
<dbReference type="FunFam" id="3.40.309.10:FF:000005">
    <property type="entry name" value="1-pyrroline-5-carboxylate dehydrogenase 1"/>
    <property type="match status" value="1"/>
</dbReference>
<evidence type="ECO:0000256" key="2">
    <source>
        <dbReference type="ARBA" id="ARBA00012884"/>
    </source>
</evidence>
<feature type="active site" evidence="8">
    <location>
        <position position="286"/>
    </location>
</feature>
<dbReference type="NCBIfam" id="NF002852">
    <property type="entry name" value="PRK03137.1"/>
    <property type="match status" value="1"/>
</dbReference>
<dbReference type="PROSITE" id="PS00687">
    <property type="entry name" value="ALDEHYDE_DEHYDR_GLU"/>
    <property type="match status" value="1"/>
</dbReference>
<evidence type="ECO:0000256" key="1">
    <source>
        <dbReference type="ARBA" id="ARBA00004786"/>
    </source>
</evidence>
<dbReference type="InterPro" id="IPR016161">
    <property type="entry name" value="Ald_DH/histidinol_DH"/>
</dbReference>
<dbReference type="InterPro" id="IPR016162">
    <property type="entry name" value="Ald_DH_N"/>
</dbReference>
<evidence type="ECO:0000256" key="8">
    <source>
        <dbReference type="PROSITE-ProRule" id="PRU10007"/>
    </source>
</evidence>